<keyword evidence="2" id="KW-1185">Reference proteome</keyword>
<evidence type="ECO:0000313" key="2">
    <source>
        <dbReference type="Proteomes" id="UP000198644"/>
    </source>
</evidence>
<name>A0A1I6I4S9_9GAMM</name>
<protein>
    <recommendedName>
        <fullName evidence="3">DUF2795 domain-containing protein</fullName>
    </recommendedName>
</protein>
<sequence length="68" mass="7420">MATSDPEKRVDTQAHDAIAGLEFPASRDELVEQARAHGADPRIIDTLEHIPEGTYFSSEDVLKDLGEG</sequence>
<dbReference type="InterPro" id="IPR021527">
    <property type="entry name" value="DUF2795"/>
</dbReference>
<dbReference type="RefSeq" id="WP_092011132.1">
    <property type="nucleotide sequence ID" value="NZ_FOYW01000001.1"/>
</dbReference>
<dbReference type="EMBL" id="FOYW01000001">
    <property type="protein sequence ID" value="SFR61711.1"/>
    <property type="molecule type" value="Genomic_DNA"/>
</dbReference>
<reference evidence="2" key="1">
    <citation type="submission" date="2016-10" db="EMBL/GenBank/DDBJ databases">
        <authorList>
            <person name="Varghese N."/>
            <person name="Submissions S."/>
        </authorList>
    </citation>
    <scope>NUCLEOTIDE SEQUENCE [LARGE SCALE GENOMIC DNA]</scope>
    <source>
        <strain evidence="2">CGMCC 1.9167</strain>
    </source>
</reference>
<organism evidence="1 2">
    <name type="scientific">Marinobacter daqiaonensis</name>
    <dbReference type="NCBI Taxonomy" id="650891"/>
    <lineage>
        <taxon>Bacteria</taxon>
        <taxon>Pseudomonadati</taxon>
        <taxon>Pseudomonadota</taxon>
        <taxon>Gammaproteobacteria</taxon>
        <taxon>Pseudomonadales</taxon>
        <taxon>Marinobacteraceae</taxon>
        <taxon>Marinobacter</taxon>
    </lineage>
</organism>
<proteinExistence type="predicted"/>
<dbReference type="Pfam" id="PF11387">
    <property type="entry name" value="DUF2795"/>
    <property type="match status" value="1"/>
</dbReference>
<gene>
    <name evidence="1" type="ORF">SAMN05216203_1818</name>
</gene>
<dbReference type="AlphaFoldDB" id="A0A1I6I4S9"/>
<accession>A0A1I6I4S9</accession>
<dbReference type="Proteomes" id="UP000198644">
    <property type="component" value="Unassembled WGS sequence"/>
</dbReference>
<evidence type="ECO:0008006" key="3">
    <source>
        <dbReference type="Google" id="ProtNLM"/>
    </source>
</evidence>
<evidence type="ECO:0000313" key="1">
    <source>
        <dbReference type="EMBL" id="SFR61711.1"/>
    </source>
</evidence>
<dbReference type="OrthoDB" id="6161020at2"/>